<dbReference type="InterPro" id="IPR052017">
    <property type="entry name" value="TSUP"/>
</dbReference>
<keyword evidence="3" id="KW-0813">Transport</keyword>
<proteinExistence type="inferred from homology"/>
<dbReference type="InterPro" id="IPR002781">
    <property type="entry name" value="TM_pro_TauE-like"/>
</dbReference>
<dbReference type="EMBL" id="CP061510">
    <property type="protein sequence ID" value="QSB44035.1"/>
    <property type="molecule type" value="Genomic_DNA"/>
</dbReference>
<gene>
    <name evidence="9" type="ORF">IDJ81_11880</name>
</gene>
<dbReference type="Pfam" id="PF01925">
    <property type="entry name" value="TauE"/>
    <property type="match status" value="1"/>
</dbReference>
<feature type="transmembrane region" description="Helical" evidence="8">
    <location>
        <begin position="230"/>
        <end position="249"/>
    </location>
</feature>
<evidence type="ECO:0000256" key="4">
    <source>
        <dbReference type="ARBA" id="ARBA00022475"/>
    </source>
</evidence>
<feature type="transmembrane region" description="Helical" evidence="8">
    <location>
        <begin position="42"/>
        <end position="62"/>
    </location>
</feature>
<evidence type="ECO:0000256" key="8">
    <source>
        <dbReference type="RuleBase" id="RU363041"/>
    </source>
</evidence>
<keyword evidence="10" id="KW-1185">Reference proteome</keyword>
<evidence type="ECO:0000313" key="9">
    <source>
        <dbReference type="EMBL" id="QSB44035.1"/>
    </source>
</evidence>
<keyword evidence="4 8" id="KW-1003">Cell membrane</keyword>
<organism evidence="9 10">
    <name type="scientific">Tsuneonella flava</name>
    <dbReference type="NCBI Taxonomy" id="2055955"/>
    <lineage>
        <taxon>Bacteria</taxon>
        <taxon>Pseudomonadati</taxon>
        <taxon>Pseudomonadota</taxon>
        <taxon>Alphaproteobacteria</taxon>
        <taxon>Sphingomonadales</taxon>
        <taxon>Erythrobacteraceae</taxon>
        <taxon>Tsuneonella</taxon>
    </lineage>
</organism>
<comment type="subcellular location">
    <subcellularLocation>
        <location evidence="1 8">Cell membrane</location>
        <topology evidence="1 8">Multi-pass membrane protein</topology>
    </subcellularLocation>
</comment>
<dbReference type="RefSeq" id="WP_205441357.1">
    <property type="nucleotide sequence ID" value="NZ_CP061510.1"/>
</dbReference>
<dbReference type="PANTHER" id="PTHR30269:SF0">
    <property type="entry name" value="MEMBRANE TRANSPORTER PROTEIN YFCA-RELATED"/>
    <property type="match status" value="1"/>
</dbReference>
<dbReference type="Proteomes" id="UP000663637">
    <property type="component" value="Chromosome"/>
</dbReference>
<reference evidence="9 10" key="1">
    <citation type="submission" date="2020-09" db="EMBL/GenBank/DDBJ databases">
        <title>Complete genome sequence of altererythrobacter flavus SS-21NJ, isolated from Dongying oil sludge in Shandong province.</title>
        <authorList>
            <person name="Sun S."/>
            <person name="Zhang Z."/>
        </authorList>
    </citation>
    <scope>NUCLEOTIDE SEQUENCE [LARGE SCALE GENOMIC DNA]</scope>
    <source>
        <strain evidence="9 10">SS-21NJ</strain>
    </source>
</reference>
<feature type="transmembrane region" description="Helical" evidence="8">
    <location>
        <begin position="74"/>
        <end position="96"/>
    </location>
</feature>
<evidence type="ECO:0000256" key="5">
    <source>
        <dbReference type="ARBA" id="ARBA00022692"/>
    </source>
</evidence>
<keyword evidence="6 8" id="KW-1133">Transmembrane helix</keyword>
<evidence type="ECO:0000256" key="3">
    <source>
        <dbReference type="ARBA" id="ARBA00022448"/>
    </source>
</evidence>
<name>A0ABX7KC02_9SPHN</name>
<evidence type="ECO:0000256" key="6">
    <source>
        <dbReference type="ARBA" id="ARBA00022989"/>
    </source>
</evidence>
<evidence type="ECO:0000256" key="1">
    <source>
        <dbReference type="ARBA" id="ARBA00004651"/>
    </source>
</evidence>
<sequence>MIDWTTAILILAGVVGGIVNAVAGGATLITFPVLLATGLPPVAANISNAIAVSPGHLLAVIADRRSLPALDCHLSLLLLLSALGGLAGAGLLLIIPERAFTMPIPALIAGATLLFALAPRIARPADSRERRDHGTKRREAGLLALTAIYGGFFGAGLGIILTAILSLSEPHDIRRIKAVKNLLASTVAIAANLFFLLRGAVHWPLALPMLLGAIAGGYAGGHLVRVLPANVVRGVVLTAGAVMSIVYAFKYWI</sequence>
<evidence type="ECO:0000256" key="7">
    <source>
        <dbReference type="ARBA" id="ARBA00023136"/>
    </source>
</evidence>
<evidence type="ECO:0000313" key="10">
    <source>
        <dbReference type="Proteomes" id="UP000663637"/>
    </source>
</evidence>
<feature type="transmembrane region" description="Helical" evidence="8">
    <location>
        <begin position="102"/>
        <end position="122"/>
    </location>
</feature>
<evidence type="ECO:0000256" key="2">
    <source>
        <dbReference type="ARBA" id="ARBA00009142"/>
    </source>
</evidence>
<accession>A0ABX7KC02</accession>
<keyword evidence="7 8" id="KW-0472">Membrane</keyword>
<protein>
    <recommendedName>
        <fullName evidence="8">Probable membrane transporter protein</fullName>
    </recommendedName>
</protein>
<comment type="similarity">
    <text evidence="2 8">Belongs to the 4-toluene sulfonate uptake permease (TSUP) (TC 2.A.102) family.</text>
</comment>
<dbReference type="PANTHER" id="PTHR30269">
    <property type="entry name" value="TRANSMEMBRANE PROTEIN YFCA"/>
    <property type="match status" value="1"/>
</dbReference>
<keyword evidence="5 8" id="KW-0812">Transmembrane</keyword>
<feature type="transmembrane region" description="Helical" evidence="8">
    <location>
        <begin position="204"/>
        <end position="224"/>
    </location>
</feature>
<feature type="transmembrane region" description="Helical" evidence="8">
    <location>
        <begin position="7"/>
        <end position="36"/>
    </location>
</feature>
<feature type="transmembrane region" description="Helical" evidence="8">
    <location>
        <begin position="142"/>
        <end position="166"/>
    </location>
</feature>